<dbReference type="HOGENOM" id="CLU_1932416_0_0_1"/>
<evidence type="ECO:0000256" key="2">
    <source>
        <dbReference type="ARBA" id="ARBA00022692"/>
    </source>
</evidence>
<feature type="transmembrane region" description="Helical" evidence="8">
    <location>
        <begin position="7"/>
        <end position="27"/>
    </location>
</feature>
<evidence type="ECO:0000259" key="9">
    <source>
        <dbReference type="PROSITE" id="PS50262"/>
    </source>
</evidence>
<evidence type="ECO:0000256" key="5">
    <source>
        <dbReference type="ARBA" id="ARBA00023136"/>
    </source>
</evidence>
<sequence length="131" mass="14579">QITKRAMLAVIVAVWAYALLWSCLPLLGWGRYGVEPFGVSCTLAWAELQLTPGGVAFLYAMFVLCLLLPAIAIGLCYAGIVCKLRRAYREGRSKRRTPTARHVESRLTKMAVLVTLEMIGCWSPYAIVSLW</sequence>
<evidence type="ECO:0000256" key="8">
    <source>
        <dbReference type="SAM" id="Phobius"/>
    </source>
</evidence>
<feature type="transmembrane region" description="Helical" evidence="8">
    <location>
        <begin position="57"/>
        <end position="82"/>
    </location>
</feature>
<dbReference type="PRINTS" id="PR00237">
    <property type="entry name" value="GPCRRHODOPSN"/>
</dbReference>
<organism evidence="10">
    <name type="scientific">Petromyzon marinus</name>
    <name type="common">Sea lamprey</name>
    <dbReference type="NCBI Taxonomy" id="7757"/>
    <lineage>
        <taxon>Eukaryota</taxon>
        <taxon>Metazoa</taxon>
        <taxon>Chordata</taxon>
        <taxon>Craniata</taxon>
        <taxon>Vertebrata</taxon>
        <taxon>Cyclostomata</taxon>
        <taxon>Hyperoartia</taxon>
        <taxon>Petromyzontiformes</taxon>
        <taxon>Petromyzontidae</taxon>
        <taxon>Petromyzon</taxon>
    </lineage>
</organism>
<keyword evidence="4" id="KW-0297">G-protein coupled receptor</keyword>
<evidence type="ECO:0000256" key="1">
    <source>
        <dbReference type="ARBA" id="ARBA00004141"/>
    </source>
</evidence>
<accession>S4RRL9</accession>
<keyword evidence="5 8" id="KW-0472">Membrane</keyword>
<dbReference type="GeneTree" id="ENSGT01150000286935"/>
<dbReference type="SUPFAM" id="SSF81321">
    <property type="entry name" value="Family A G protein-coupled receptor-like"/>
    <property type="match status" value="1"/>
</dbReference>
<keyword evidence="3 8" id="KW-1133">Transmembrane helix</keyword>
<evidence type="ECO:0000256" key="6">
    <source>
        <dbReference type="ARBA" id="ARBA00023170"/>
    </source>
</evidence>
<evidence type="ECO:0000256" key="4">
    <source>
        <dbReference type="ARBA" id="ARBA00023040"/>
    </source>
</evidence>
<dbReference type="PANTHER" id="PTHR24240">
    <property type="entry name" value="OPSIN"/>
    <property type="match status" value="1"/>
</dbReference>
<comment type="subcellular location">
    <subcellularLocation>
        <location evidence="1">Membrane</location>
        <topology evidence="1">Multi-pass membrane protein</topology>
    </subcellularLocation>
</comment>
<dbReference type="Gene3D" id="1.20.1070.10">
    <property type="entry name" value="Rhodopsin 7-helix transmembrane proteins"/>
    <property type="match status" value="1"/>
</dbReference>
<keyword evidence="7" id="KW-0807">Transducer</keyword>
<keyword evidence="6" id="KW-0675">Receptor</keyword>
<dbReference type="InterPro" id="IPR050125">
    <property type="entry name" value="GPCR_opsins"/>
</dbReference>
<dbReference type="GO" id="GO:0004930">
    <property type="term" value="F:G protein-coupled receptor activity"/>
    <property type="evidence" value="ECO:0007669"/>
    <property type="project" value="UniProtKB-KW"/>
</dbReference>
<name>S4RRL9_PETMA</name>
<dbReference type="Pfam" id="PF00001">
    <property type="entry name" value="7tm_1"/>
    <property type="match status" value="1"/>
</dbReference>
<keyword evidence="2 8" id="KW-0812">Transmembrane</keyword>
<dbReference type="InterPro" id="IPR000276">
    <property type="entry name" value="GPCR_Rhodpsn"/>
</dbReference>
<evidence type="ECO:0000256" key="3">
    <source>
        <dbReference type="ARBA" id="ARBA00022989"/>
    </source>
</evidence>
<dbReference type="GO" id="GO:0016020">
    <property type="term" value="C:membrane"/>
    <property type="evidence" value="ECO:0007669"/>
    <property type="project" value="UniProtKB-SubCell"/>
</dbReference>
<dbReference type="Ensembl" id="ENSPMAT00000007890.1">
    <property type="protein sequence ID" value="ENSPMAP00000007855.1"/>
    <property type="gene ID" value="ENSPMAG00000007132.1"/>
</dbReference>
<feature type="domain" description="G-protein coupled receptors family 1 profile" evidence="9">
    <location>
        <begin position="1"/>
        <end position="131"/>
    </location>
</feature>
<proteinExistence type="predicted"/>
<dbReference type="STRING" id="7757.ENSPMAP00000007855"/>
<evidence type="ECO:0000313" key="10">
    <source>
        <dbReference type="Ensembl" id="ENSPMAP00000007855.1"/>
    </source>
</evidence>
<reference evidence="10" key="2">
    <citation type="submission" date="2025-09" db="UniProtKB">
        <authorList>
            <consortium name="Ensembl"/>
        </authorList>
    </citation>
    <scope>IDENTIFICATION</scope>
</reference>
<protein>
    <recommendedName>
        <fullName evidence="9">G-protein coupled receptors family 1 profile domain-containing protein</fullName>
    </recommendedName>
</protein>
<dbReference type="InterPro" id="IPR017452">
    <property type="entry name" value="GPCR_Rhodpsn_7TM"/>
</dbReference>
<reference evidence="10" key="1">
    <citation type="submission" date="2025-08" db="UniProtKB">
        <authorList>
            <consortium name="Ensembl"/>
        </authorList>
    </citation>
    <scope>IDENTIFICATION</scope>
</reference>
<evidence type="ECO:0000256" key="7">
    <source>
        <dbReference type="ARBA" id="ARBA00023224"/>
    </source>
</evidence>
<dbReference type="AlphaFoldDB" id="S4RRL9"/>
<dbReference type="PROSITE" id="PS50262">
    <property type="entry name" value="G_PROTEIN_RECEP_F1_2"/>
    <property type="match status" value="1"/>
</dbReference>